<dbReference type="AlphaFoldDB" id="A0A318SXQ9"/>
<feature type="signal peptide" evidence="2">
    <location>
        <begin position="1"/>
        <end position="23"/>
    </location>
</feature>
<evidence type="ECO:0000256" key="2">
    <source>
        <dbReference type="SAM" id="SignalP"/>
    </source>
</evidence>
<sequence length="208" mass="21989">MGWRGVLLSLGLALALGAGPAAAQRVEEAGPATGPAVPPSVLVLDTDRLFAETAFGQRVSEEVGARTDALIEENRRIEAQLTEEERSLTERRATMDPAAFREEAEAFDTRVQAIRQEQDAKERALQQSVSAERGAFLDAAGPTLGQLMLDRGASVILDRRSVFLSAAAADITDAAIEALDRSIGDGADLAGQRSDGDAPAQPQPQSQP</sequence>
<evidence type="ECO:0000313" key="3">
    <source>
        <dbReference type="EMBL" id="PYE86213.1"/>
    </source>
</evidence>
<name>A0A318SXQ9_9RHOB</name>
<keyword evidence="2" id="KW-0732">Signal</keyword>
<keyword evidence="4" id="KW-1185">Reference proteome</keyword>
<dbReference type="GO" id="GO:0051082">
    <property type="term" value="F:unfolded protein binding"/>
    <property type="evidence" value="ECO:0007669"/>
    <property type="project" value="InterPro"/>
</dbReference>
<gene>
    <name evidence="3" type="ORF">DFP88_101890</name>
</gene>
<dbReference type="SUPFAM" id="SSF111384">
    <property type="entry name" value="OmpH-like"/>
    <property type="match status" value="1"/>
</dbReference>
<organism evidence="3 4">
    <name type="scientific">Pseudoroseicyclus aestuarii</name>
    <dbReference type="NCBI Taxonomy" id="1795041"/>
    <lineage>
        <taxon>Bacteria</taxon>
        <taxon>Pseudomonadati</taxon>
        <taxon>Pseudomonadota</taxon>
        <taxon>Alphaproteobacteria</taxon>
        <taxon>Rhodobacterales</taxon>
        <taxon>Paracoccaceae</taxon>
        <taxon>Pseudoroseicyclus</taxon>
    </lineage>
</organism>
<dbReference type="OrthoDB" id="7868372at2"/>
<proteinExistence type="predicted"/>
<dbReference type="Proteomes" id="UP000248311">
    <property type="component" value="Unassembled WGS sequence"/>
</dbReference>
<feature type="chain" id="PRO_5016252357" evidence="2">
    <location>
        <begin position="24"/>
        <end position="208"/>
    </location>
</feature>
<dbReference type="Gene3D" id="3.30.910.20">
    <property type="entry name" value="Skp domain"/>
    <property type="match status" value="1"/>
</dbReference>
<dbReference type="SMART" id="SM00935">
    <property type="entry name" value="OmpH"/>
    <property type="match status" value="1"/>
</dbReference>
<dbReference type="EMBL" id="QJTE01000001">
    <property type="protein sequence ID" value="PYE86213.1"/>
    <property type="molecule type" value="Genomic_DNA"/>
</dbReference>
<evidence type="ECO:0000313" key="4">
    <source>
        <dbReference type="Proteomes" id="UP000248311"/>
    </source>
</evidence>
<comment type="caution">
    <text evidence="3">The sequence shown here is derived from an EMBL/GenBank/DDBJ whole genome shotgun (WGS) entry which is preliminary data.</text>
</comment>
<dbReference type="Pfam" id="PF03938">
    <property type="entry name" value="OmpH"/>
    <property type="match status" value="1"/>
</dbReference>
<feature type="region of interest" description="Disordered" evidence="1">
    <location>
        <begin position="186"/>
        <end position="208"/>
    </location>
</feature>
<accession>A0A318SXQ9</accession>
<evidence type="ECO:0000256" key="1">
    <source>
        <dbReference type="SAM" id="MobiDB-lite"/>
    </source>
</evidence>
<dbReference type="InterPro" id="IPR024930">
    <property type="entry name" value="Skp_dom_sf"/>
</dbReference>
<dbReference type="RefSeq" id="WP_110813199.1">
    <property type="nucleotide sequence ID" value="NZ_QJTE01000001.1"/>
</dbReference>
<protein>
    <submittedName>
        <fullName evidence="3">Periplasmic chaperone for outer membrane proteins Skp</fullName>
    </submittedName>
</protein>
<dbReference type="InterPro" id="IPR005632">
    <property type="entry name" value="Chaperone_Skp"/>
</dbReference>
<reference evidence="3 4" key="1">
    <citation type="submission" date="2018-06" db="EMBL/GenBank/DDBJ databases">
        <title>Genomic Encyclopedia of Type Strains, Phase III (KMG-III): the genomes of soil and plant-associated and newly described type strains.</title>
        <authorList>
            <person name="Whitman W."/>
        </authorList>
    </citation>
    <scope>NUCLEOTIDE SEQUENCE [LARGE SCALE GENOMIC DNA]</scope>
    <source>
        <strain evidence="3 4">CECT 9025</strain>
    </source>
</reference>